<feature type="compositionally biased region" description="Pro residues" evidence="1">
    <location>
        <begin position="86"/>
        <end position="96"/>
    </location>
</feature>
<sequence length="295" mass="33091">MGGSNLMISGRHVRALLLLAMLLLLLLLTWPALSTSANARRSSTFSQRLLSTSELRTRRRMAPPPPPKGNPLRNYQRPPAYKFRPRPPPPPPPAPPRYGMKYERVHLSAASPKLEHPINSDVVQQIVRRSMKRAMPWSSKADESSSSSSSDSDSDSDLEDTVKHAKGKAGAAIDFKTLSRHGYKGGLSVLSMPPPKEEDKEPDWSWSNGKENASKREGEESYKDRQKTRDAIAEGEKLVHAQTRSEKEKAKEKNLSFSQKEKRKRDLGQASRGKSYVEEEKRLLRESGIYSGFDS</sequence>
<dbReference type="EMBL" id="JBBNAE010000002">
    <property type="protein sequence ID" value="KAK9146617.1"/>
    <property type="molecule type" value="Genomic_DNA"/>
</dbReference>
<feature type="region of interest" description="Disordered" evidence="1">
    <location>
        <begin position="133"/>
        <end position="276"/>
    </location>
</feature>
<gene>
    <name evidence="3" type="ORF">Sjap_006520</name>
</gene>
<feature type="compositionally biased region" description="Basic and acidic residues" evidence="1">
    <location>
        <begin position="212"/>
        <end position="254"/>
    </location>
</feature>
<feature type="signal peptide" evidence="2">
    <location>
        <begin position="1"/>
        <end position="34"/>
    </location>
</feature>
<feature type="region of interest" description="Disordered" evidence="1">
    <location>
        <begin position="41"/>
        <end position="99"/>
    </location>
</feature>
<evidence type="ECO:0000313" key="4">
    <source>
        <dbReference type="Proteomes" id="UP001417504"/>
    </source>
</evidence>
<proteinExistence type="predicted"/>
<accession>A0AAP0PJT9</accession>
<feature type="compositionally biased region" description="Low complexity" evidence="1">
    <location>
        <begin position="70"/>
        <end position="82"/>
    </location>
</feature>
<dbReference type="PANTHER" id="PTHR31833">
    <property type="entry name" value="UPF0690 PROTEIN C1ORF52"/>
    <property type="match status" value="1"/>
</dbReference>
<name>A0AAP0PJT9_9MAGN</name>
<comment type="caution">
    <text evidence="3">The sequence shown here is derived from an EMBL/GenBank/DDBJ whole genome shotgun (WGS) entry which is preliminary data.</text>
</comment>
<dbReference type="PANTHER" id="PTHR31833:SF2">
    <property type="entry name" value="UPF0690 PROTEIN C1ORF52"/>
    <property type="match status" value="1"/>
</dbReference>
<dbReference type="AlphaFoldDB" id="A0AAP0PJT9"/>
<evidence type="ECO:0000256" key="2">
    <source>
        <dbReference type="SAM" id="SignalP"/>
    </source>
</evidence>
<keyword evidence="4" id="KW-1185">Reference proteome</keyword>
<organism evidence="3 4">
    <name type="scientific">Stephania japonica</name>
    <dbReference type="NCBI Taxonomy" id="461633"/>
    <lineage>
        <taxon>Eukaryota</taxon>
        <taxon>Viridiplantae</taxon>
        <taxon>Streptophyta</taxon>
        <taxon>Embryophyta</taxon>
        <taxon>Tracheophyta</taxon>
        <taxon>Spermatophyta</taxon>
        <taxon>Magnoliopsida</taxon>
        <taxon>Ranunculales</taxon>
        <taxon>Menispermaceae</taxon>
        <taxon>Menispermoideae</taxon>
        <taxon>Cissampelideae</taxon>
        <taxon>Stephania</taxon>
    </lineage>
</organism>
<keyword evidence="2" id="KW-0732">Signal</keyword>
<evidence type="ECO:0000313" key="3">
    <source>
        <dbReference type="EMBL" id="KAK9146617.1"/>
    </source>
</evidence>
<feature type="chain" id="PRO_5042971432" evidence="2">
    <location>
        <begin position="35"/>
        <end position="295"/>
    </location>
</feature>
<dbReference type="Proteomes" id="UP001417504">
    <property type="component" value="Unassembled WGS sequence"/>
</dbReference>
<reference evidence="3 4" key="1">
    <citation type="submission" date="2024-01" db="EMBL/GenBank/DDBJ databases">
        <title>Genome assemblies of Stephania.</title>
        <authorList>
            <person name="Yang L."/>
        </authorList>
    </citation>
    <scope>NUCLEOTIDE SEQUENCE [LARGE SCALE GENOMIC DNA]</scope>
    <source>
        <strain evidence="3">QJT</strain>
        <tissue evidence="3">Leaf</tissue>
    </source>
</reference>
<protein>
    <submittedName>
        <fullName evidence="3">Uncharacterized protein</fullName>
    </submittedName>
</protein>
<evidence type="ECO:0000256" key="1">
    <source>
        <dbReference type="SAM" id="MobiDB-lite"/>
    </source>
</evidence>